<evidence type="ECO:0000256" key="1">
    <source>
        <dbReference type="SAM" id="MobiDB-lite"/>
    </source>
</evidence>
<keyword evidence="4" id="KW-1185">Reference proteome</keyword>
<name>A0ABR2QNV0_9ROSI</name>
<dbReference type="EMBL" id="JBBPBN010000035">
    <property type="protein sequence ID" value="KAK9002299.1"/>
    <property type="molecule type" value="Genomic_DNA"/>
</dbReference>
<comment type="caution">
    <text evidence="3">The sequence shown here is derived from an EMBL/GenBank/DDBJ whole genome shotgun (WGS) entry which is preliminary data.</text>
</comment>
<protein>
    <recommendedName>
        <fullName evidence="2">DUF7722 domain-containing protein</fullName>
    </recommendedName>
</protein>
<dbReference type="Pfam" id="PF24847">
    <property type="entry name" value="DUF7722"/>
    <property type="match status" value="1"/>
</dbReference>
<proteinExistence type="predicted"/>
<accession>A0ABR2QNV0</accession>
<gene>
    <name evidence="3" type="ORF">V6N11_024983</name>
</gene>
<sequence length="74" mass="8334">MGAEMGTEPLEPVAKLSATPTLGNRPNGDQKTISTPVRTWHDHFQIPLHYPRLPIFGDVEQKRDYAMGAFLWPC</sequence>
<evidence type="ECO:0000313" key="3">
    <source>
        <dbReference type="EMBL" id="KAK9002299.1"/>
    </source>
</evidence>
<organism evidence="3 4">
    <name type="scientific">Hibiscus sabdariffa</name>
    <name type="common">roselle</name>
    <dbReference type="NCBI Taxonomy" id="183260"/>
    <lineage>
        <taxon>Eukaryota</taxon>
        <taxon>Viridiplantae</taxon>
        <taxon>Streptophyta</taxon>
        <taxon>Embryophyta</taxon>
        <taxon>Tracheophyta</taxon>
        <taxon>Spermatophyta</taxon>
        <taxon>Magnoliopsida</taxon>
        <taxon>eudicotyledons</taxon>
        <taxon>Gunneridae</taxon>
        <taxon>Pentapetalae</taxon>
        <taxon>rosids</taxon>
        <taxon>malvids</taxon>
        <taxon>Malvales</taxon>
        <taxon>Malvaceae</taxon>
        <taxon>Malvoideae</taxon>
        <taxon>Hibiscus</taxon>
    </lineage>
</organism>
<evidence type="ECO:0000259" key="2">
    <source>
        <dbReference type="Pfam" id="PF24847"/>
    </source>
</evidence>
<feature type="compositionally biased region" description="Polar residues" evidence="1">
    <location>
        <begin position="18"/>
        <end position="33"/>
    </location>
</feature>
<dbReference type="Proteomes" id="UP001396334">
    <property type="component" value="Unassembled WGS sequence"/>
</dbReference>
<reference evidence="3 4" key="1">
    <citation type="journal article" date="2024" name="G3 (Bethesda)">
        <title>Genome assembly of Hibiscus sabdariffa L. provides insights into metabolisms of medicinal natural products.</title>
        <authorList>
            <person name="Kim T."/>
        </authorList>
    </citation>
    <scope>NUCLEOTIDE SEQUENCE [LARGE SCALE GENOMIC DNA]</scope>
    <source>
        <strain evidence="3">TK-2024</strain>
        <tissue evidence="3">Old leaves</tissue>
    </source>
</reference>
<evidence type="ECO:0000313" key="4">
    <source>
        <dbReference type="Proteomes" id="UP001396334"/>
    </source>
</evidence>
<feature type="domain" description="DUF7722" evidence="2">
    <location>
        <begin position="53"/>
        <end position="73"/>
    </location>
</feature>
<feature type="region of interest" description="Disordered" evidence="1">
    <location>
        <begin position="1"/>
        <end position="33"/>
    </location>
</feature>
<dbReference type="InterPro" id="IPR056139">
    <property type="entry name" value="DUF7722"/>
</dbReference>